<dbReference type="InterPro" id="IPR002401">
    <property type="entry name" value="Cyt_P450_E_grp-I"/>
</dbReference>
<dbReference type="GO" id="GO:0004497">
    <property type="term" value="F:monooxygenase activity"/>
    <property type="evidence" value="ECO:0007669"/>
    <property type="project" value="UniProtKB-KW"/>
</dbReference>
<dbReference type="PANTHER" id="PTHR24305:SF29">
    <property type="entry name" value="BENZOATE-PARA-HYDROXYLASE"/>
    <property type="match status" value="1"/>
</dbReference>
<evidence type="ECO:0000313" key="11">
    <source>
        <dbReference type="Proteomes" id="UP000256645"/>
    </source>
</evidence>
<evidence type="ECO:0000313" key="10">
    <source>
        <dbReference type="EMBL" id="RDW75545.1"/>
    </source>
</evidence>
<dbReference type="PRINTS" id="PR00463">
    <property type="entry name" value="EP450I"/>
</dbReference>
<keyword evidence="5 9" id="KW-0560">Oxidoreductase</keyword>
<evidence type="ECO:0000256" key="8">
    <source>
        <dbReference type="PIRSR" id="PIRSR602401-1"/>
    </source>
</evidence>
<dbReference type="PRINTS" id="PR00385">
    <property type="entry name" value="P450"/>
</dbReference>
<dbReference type="GO" id="GO:0005506">
    <property type="term" value="F:iron ion binding"/>
    <property type="evidence" value="ECO:0007669"/>
    <property type="project" value="InterPro"/>
</dbReference>
<dbReference type="InterPro" id="IPR036396">
    <property type="entry name" value="Cyt_P450_sf"/>
</dbReference>
<dbReference type="GO" id="GO:0020037">
    <property type="term" value="F:heme binding"/>
    <property type="evidence" value="ECO:0007669"/>
    <property type="project" value="InterPro"/>
</dbReference>
<dbReference type="OrthoDB" id="1470350at2759"/>
<dbReference type="STRING" id="1849047.A0A3D8RNG1"/>
<dbReference type="PROSITE" id="PS00086">
    <property type="entry name" value="CYTOCHROME_P450"/>
    <property type="match status" value="1"/>
</dbReference>
<dbReference type="CDD" id="cd11061">
    <property type="entry name" value="CYP67-like"/>
    <property type="match status" value="1"/>
</dbReference>
<dbReference type="InterPro" id="IPR001128">
    <property type="entry name" value="Cyt_P450"/>
</dbReference>
<evidence type="ECO:0000256" key="1">
    <source>
        <dbReference type="ARBA" id="ARBA00001971"/>
    </source>
</evidence>
<dbReference type="AlphaFoldDB" id="A0A3D8RNG1"/>
<reference evidence="10 11" key="1">
    <citation type="journal article" date="2018" name="IMA Fungus">
        <title>IMA Genome-F 9: Draft genome sequence of Annulohypoxylon stygium, Aspergillus mulundensis, Berkeleyomyces basicola (syn. Thielaviopsis basicola), Ceratocystis smalleyi, two Cercospora beticola strains, Coleophoma cylindrospora, Fusarium fracticaudum, Phialophora cf. hyalina, and Morchella septimelata.</title>
        <authorList>
            <person name="Wingfield B.D."/>
            <person name="Bills G.F."/>
            <person name="Dong Y."/>
            <person name="Huang W."/>
            <person name="Nel W.J."/>
            <person name="Swalarsk-Parry B.S."/>
            <person name="Vaghefi N."/>
            <person name="Wilken P.M."/>
            <person name="An Z."/>
            <person name="de Beer Z.W."/>
            <person name="De Vos L."/>
            <person name="Chen L."/>
            <person name="Duong T.A."/>
            <person name="Gao Y."/>
            <person name="Hammerbacher A."/>
            <person name="Kikkert J.R."/>
            <person name="Li Y."/>
            <person name="Li H."/>
            <person name="Li K."/>
            <person name="Li Q."/>
            <person name="Liu X."/>
            <person name="Ma X."/>
            <person name="Naidoo K."/>
            <person name="Pethybridge S.J."/>
            <person name="Sun J."/>
            <person name="Steenkamp E.T."/>
            <person name="van der Nest M.A."/>
            <person name="van Wyk S."/>
            <person name="Wingfield M.J."/>
            <person name="Xiong C."/>
            <person name="Yue Q."/>
            <person name="Zhang X."/>
        </authorList>
    </citation>
    <scope>NUCLEOTIDE SEQUENCE [LARGE SCALE GENOMIC DNA]</scope>
    <source>
        <strain evidence="10 11">BP6252</strain>
    </source>
</reference>
<gene>
    <name evidence="10" type="ORF">BP6252_06687</name>
</gene>
<proteinExistence type="inferred from homology"/>
<evidence type="ECO:0000256" key="9">
    <source>
        <dbReference type="RuleBase" id="RU000461"/>
    </source>
</evidence>
<dbReference type="Gene3D" id="1.10.630.10">
    <property type="entry name" value="Cytochrome P450"/>
    <property type="match status" value="1"/>
</dbReference>
<sequence length="441" mass="50645">MDDISGQDILGHGNGFLKSDFYYAFENIEEGLFTTRNRLKHAHKRRYVSHMFSPKAMVDFEPYMTDAIMITCRQMNSLIDTGNAGLYRELGKQNPNIRLIQKDDEAAVDVAKWNAYLAYDIISDLTFGSSFGFCSAGLDTNDGIRKLRDSGEWTVTVGQIPWIKPWTAYCYFDYFFVRGLRASQALAKIAIAAVEKRKASVADLDRRDILYWLLKAKNPDTDLPLPRSEVNAEALTQMVAGSDTSANTLNHVMDLMCRHPKKKAALQDELDQAFPSPLEPDFVVPFPHCKDLVYLQAVLYETLRLRSTVSVGLPRVVGKGGASICGQWFEEGTMVSTPTYTIHRDPRIWDEPDEFCPERWIMTAEDGTRKFNWEYEKWFLGFSYGPRACVGRNVAFMELKKTVATMFRRYDYRLVHENEKTLFREGFHLKCPKLELFVSRR</sequence>
<evidence type="ECO:0000256" key="5">
    <source>
        <dbReference type="ARBA" id="ARBA00023002"/>
    </source>
</evidence>
<keyword evidence="3 8" id="KW-0349">Heme</keyword>
<comment type="caution">
    <text evidence="10">The sequence shown here is derived from an EMBL/GenBank/DDBJ whole genome shotgun (WGS) entry which is preliminary data.</text>
</comment>
<keyword evidence="7 9" id="KW-0503">Monooxygenase</keyword>
<evidence type="ECO:0000256" key="3">
    <source>
        <dbReference type="ARBA" id="ARBA00022617"/>
    </source>
</evidence>
<evidence type="ECO:0000256" key="4">
    <source>
        <dbReference type="ARBA" id="ARBA00022723"/>
    </source>
</evidence>
<keyword evidence="4 8" id="KW-0479">Metal-binding</keyword>
<feature type="binding site" description="axial binding residue" evidence="8">
    <location>
        <position position="389"/>
    </location>
    <ligand>
        <name>heme</name>
        <dbReference type="ChEBI" id="CHEBI:30413"/>
    </ligand>
    <ligandPart>
        <name>Fe</name>
        <dbReference type="ChEBI" id="CHEBI:18248"/>
    </ligandPart>
</feature>
<evidence type="ECO:0000256" key="6">
    <source>
        <dbReference type="ARBA" id="ARBA00023004"/>
    </source>
</evidence>
<dbReference type="SUPFAM" id="SSF48264">
    <property type="entry name" value="Cytochrome P450"/>
    <property type="match status" value="1"/>
</dbReference>
<organism evidence="10 11">
    <name type="scientific">Coleophoma cylindrospora</name>
    <dbReference type="NCBI Taxonomy" id="1849047"/>
    <lineage>
        <taxon>Eukaryota</taxon>
        <taxon>Fungi</taxon>
        <taxon>Dikarya</taxon>
        <taxon>Ascomycota</taxon>
        <taxon>Pezizomycotina</taxon>
        <taxon>Leotiomycetes</taxon>
        <taxon>Helotiales</taxon>
        <taxon>Dermateaceae</taxon>
        <taxon>Coleophoma</taxon>
    </lineage>
</organism>
<dbReference type="Pfam" id="PF00067">
    <property type="entry name" value="p450"/>
    <property type="match status" value="1"/>
</dbReference>
<accession>A0A3D8RNG1</accession>
<keyword evidence="11" id="KW-1185">Reference proteome</keyword>
<dbReference type="EMBL" id="PDLM01000006">
    <property type="protein sequence ID" value="RDW75545.1"/>
    <property type="molecule type" value="Genomic_DNA"/>
</dbReference>
<dbReference type="Proteomes" id="UP000256645">
    <property type="component" value="Unassembled WGS sequence"/>
</dbReference>
<dbReference type="InterPro" id="IPR050121">
    <property type="entry name" value="Cytochrome_P450_monoxygenase"/>
</dbReference>
<name>A0A3D8RNG1_9HELO</name>
<evidence type="ECO:0000256" key="7">
    <source>
        <dbReference type="ARBA" id="ARBA00023033"/>
    </source>
</evidence>
<dbReference type="GO" id="GO:0016705">
    <property type="term" value="F:oxidoreductase activity, acting on paired donors, with incorporation or reduction of molecular oxygen"/>
    <property type="evidence" value="ECO:0007669"/>
    <property type="project" value="InterPro"/>
</dbReference>
<dbReference type="PANTHER" id="PTHR24305">
    <property type="entry name" value="CYTOCHROME P450"/>
    <property type="match status" value="1"/>
</dbReference>
<protein>
    <submittedName>
        <fullName evidence="10">Uncharacterized protein</fullName>
    </submittedName>
</protein>
<dbReference type="InterPro" id="IPR017972">
    <property type="entry name" value="Cyt_P450_CS"/>
</dbReference>
<comment type="similarity">
    <text evidence="2 9">Belongs to the cytochrome P450 family.</text>
</comment>
<evidence type="ECO:0000256" key="2">
    <source>
        <dbReference type="ARBA" id="ARBA00010617"/>
    </source>
</evidence>
<keyword evidence="6 8" id="KW-0408">Iron</keyword>
<comment type="cofactor">
    <cofactor evidence="1 8">
        <name>heme</name>
        <dbReference type="ChEBI" id="CHEBI:30413"/>
    </cofactor>
</comment>